<dbReference type="PANTHER" id="PTHR36306:SF1">
    <property type="entry name" value="ALPHA-AMYLASE-RELATED"/>
    <property type="match status" value="1"/>
</dbReference>
<evidence type="ECO:0000256" key="3">
    <source>
        <dbReference type="RuleBase" id="RU361196"/>
    </source>
</evidence>
<dbReference type="GO" id="GO:0016787">
    <property type="term" value="F:hydrolase activity"/>
    <property type="evidence" value="ECO:0007669"/>
    <property type="project" value="UniProtKB-KW"/>
</dbReference>
<name>A0A6V8N307_9BACT</name>
<dbReference type="EMBL" id="CP096574">
    <property type="protein sequence ID" value="UPU36818.1"/>
    <property type="molecule type" value="Genomic_DNA"/>
</dbReference>
<accession>A0A6V8N307</accession>
<dbReference type="CDD" id="cd10796">
    <property type="entry name" value="GH57N_APU"/>
    <property type="match status" value="1"/>
</dbReference>
<comment type="similarity">
    <text evidence="1 3">Belongs to the glycosyl hydrolase 57 family.</text>
</comment>
<dbReference type="InterPro" id="IPR004300">
    <property type="entry name" value="Glyco_hydro_57_N"/>
</dbReference>
<evidence type="ECO:0000259" key="4">
    <source>
        <dbReference type="Pfam" id="PF03065"/>
    </source>
</evidence>
<dbReference type="RefSeq" id="WP_183351047.1">
    <property type="nucleotide sequence ID" value="NZ_BLXY01000020.1"/>
</dbReference>
<dbReference type="AlphaFoldDB" id="A0A6V8N307"/>
<evidence type="ECO:0000313" key="6">
    <source>
        <dbReference type="EMBL" id="UPU36818.1"/>
    </source>
</evidence>
<dbReference type="SUPFAM" id="SSF88713">
    <property type="entry name" value="Glycoside hydrolase/deacetylase"/>
    <property type="match status" value="1"/>
</dbReference>
<evidence type="ECO:0000313" key="8">
    <source>
        <dbReference type="Proteomes" id="UP000831485"/>
    </source>
</evidence>
<keyword evidence="8" id="KW-1185">Reference proteome</keyword>
<sequence>MSEPLYLTLLWHMHQPFYKDPVRGEYLLPWVYLHAVKDYYDMPAIVAESPGAKVVFNLVPSLLEQILDYASGEAVDPYLSLARKAPAELDQAERLFLLENFFSANKRRMIEPYPRYLELYRMAGDGVPGTAALRAPLFTERDLLDLQVWFYLAWTGEAARRRFPVFGELIRKGRGFDAADKALLFDTQRELIAEIIPLYRRLHQEGKVELSVTPYFHPILPLLCDSRIARVALPGTSLPKIEIRYPEDARGQVAHGIESFEKLFGFRPHGMWPAEGAVSDEALGIMAREGLRWTASDERVLAQTLPGGLDGEREALYHPYLFQQGGEEIALFFRDQVLSDQIGFTYSQWEAERAVADFVGRVKEIRQQCRAPRVIPVILDGENAWEHYHDNGLPFLSRLYAALAQMSGVEPATFSEVLERVPQRRVVRHVHPGSWINADYGIWIGHPEENLGWEYLAKARQAAVRNSAEVAQLLSGGDSSDEAARRACKALYAAQGSDWFWWYGDDHFSPHSGSFDLLFRSHLINVYRLLALEVPGELHEPIKKQRPAGFVRGPARLITPALGTAGEDYFEWLAAGLYDLTRQEAAMHAAEAGLQSFFYGYDLDYFYFRIDGAQPLEKLLQPGDLLSLHLMGGGEYRIEMQPGDGEGELQLLQEGKWQPSGGVARYWVGRSAQLRIPLPALRLDAGDRLCCYLTHSRGANLLGRWPTEAPLALAYAGPCLGMDQGVLKDLSPVEPEPS</sequence>
<reference evidence="6" key="3">
    <citation type="submission" date="2022-04" db="EMBL/GenBank/DDBJ databases">
        <authorList>
            <person name="Liu G."/>
        </authorList>
    </citation>
    <scope>NUCLEOTIDE SEQUENCE</scope>
    <source>
        <strain evidence="6">RG22</strain>
    </source>
</reference>
<dbReference type="InterPro" id="IPR052046">
    <property type="entry name" value="GH57_Enzymes"/>
</dbReference>
<dbReference type="Proteomes" id="UP000831485">
    <property type="component" value="Chromosome"/>
</dbReference>
<dbReference type="Proteomes" id="UP000568888">
    <property type="component" value="Unassembled WGS sequence"/>
</dbReference>
<evidence type="ECO:0000256" key="1">
    <source>
        <dbReference type="ARBA" id="ARBA00006821"/>
    </source>
</evidence>
<keyword evidence="2 3" id="KW-0119">Carbohydrate metabolism</keyword>
<keyword evidence="5" id="KW-0378">Hydrolase</keyword>
<reference evidence="7" key="1">
    <citation type="submission" date="2020-06" db="EMBL/GenBank/DDBJ databases">
        <title>Draft genomic sequecing of Geomonas sp. Red736.</title>
        <authorList>
            <person name="Itoh H."/>
            <person name="Xu Z.X."/>
            <person name="Ushijima N."/>
            <person name="Masuda Y."/>
            <person name="Shiratori Y."/>
            <person name="Senoo K."/>
        </authorList>
    </citation>
    <scope>NUCLEOTIDE SEQUENCE [LARGE SCALE GENOMIC DNA]</scope>
    <source>
        <strain evidence="7">Red736</strain>
    </source>
</reference>
<dbReference type="EMBL" id="BLXY01000020">
    <property type="protein sequence ID" value="GFO66247.1"/>
    <property type="molecule type" value="Genomic_DNA"/>
</dbReference>
<dbReference type="Pfam" id="PF03065">
    <property type="entry name" value="Glyco_hydro_57"/>
    <property type="match status" value="1"/>
</dbReference>
<dbReference type="InterPro" id="IPR027291">
    <property type="entry name" value="Glyco_hydro_38_N_sf"/>
</dbReference>
<evidence type="ECO:0000313" key="7">
    <source>
        <dbReference type="Proteomes" id="UP000568888"/>
    </source>
</evidence>
<reference evidence="5" key="2">
    <citation type="journal article" date="2021" name="Int. J. Syst. Evol. Microbiol.">
        <title>Geomonas silvestris sp. nov., Geomonas paludis sp. nov. and Geomonas limicola sp. nov., isolated from terrestrial environments, and emended description of the genus Geomonas.</title>
        <authorList>
            <person name="Itoh H."/>
            <person name="Xu Z."/>
            <person name="Masuda Y."/>
            <person name="Ushijima N."/>
            <person name="Hayakawa C."/>
            <person name="Shiratori Y."/>
            <person name="Senoo K."/>
        </authorList>
    </citation>
    <scope>NUCLEOTIDE SEQUENCE</scope>
    <source>
        <strain evidence="5">Red736</strain>
    </source>
</reference>
<organism evidence="5 7">
    <name type="scientific">Geomonas paludis</name>
    <dbReference type="NCBI Taxonomy" id="2740185"/>
    <lineage>
        <taxon>Bacteria</taxon>
        <taxon>Pseudomonadati</taxon>
        <taxon>Thermodesulfobacteriota</taxon>
        <taxon>Desulfuromonadia</taxon>
        <taxon>Geobacterales</taxon>
        <taxon>Geobacteraceae</taxon>
        <taxon>Geomonas</taxon>
    </lineage>
</organism>
<dbReference type="Gene3D" id="3.20.110.10">
    <property type="entry name" value="Glycoside hydrolase 38, N terminal domain"/>
    <property type="match status" value="1"/>
</dbReference>
<evidence type="ECO:0000256" key="2">
    <source>
        <dbReference type="ARBA" id="ARBA00023277"/>
    </source>
</evidence>
<dbReference type="PANTHER" id="PTHR36306">
    <property type="entry name" value="ALPHA-AMYLASE-RELATED-RELATED"/>
    <property type="match status" value="1"/>
</dbReference>
<dbReference type="GO" id="GO:0005975">
    <property type="term" value="P:carbohydrate metabolic process"/>
    <property type="evidence" value="ECO:0007669"/>
    <property type="project" value="InterPro"/>
</dbReference>
<dbReference type="InterPro" id="IPR011330">
    <property type="entry name" value="Glyco_hydro/deAcase_b/a-brl"/>
</dbReference>
<feature type="domain" description="Glycoside hydrolase family 57 N-terminal" evidence="4">
    <location>
        <begin position="9"/>
        <end position="427"/>
    </location>
</feature>
<gene>
    <name evidence="5" type="ORF">GMPD_41660</name>
    <name evidence="6" type="ORF">M1B72_03640</name>
</gene>
<proteinExistence type="inferred from homology"/>
<protein>
    <submittedName>
        <fullName evidence="5 6">Glycoside hydrolase</fullName>
    </submittedName>
</protein>
<evidence type="ECO:0000313" key="5">
    <source>
        <dbReference type="EMBL" id="GFO66247.1"/>
    </source>
</evidence>